<evidence type="ECO:0000313" key="2">
    <source>
        <dbReference type="EMBL" id="GAA0316461.1"/>
    </source>
</evidence>
<dbReference type="EMBL" id="BAAABV010000028">
    <property type="protein sequence ID" value="GAA0316461.1"/>
    <property type="molecule type" value="Genomic_DNA"/>
</dbReference>
<name>A0ABP3FHR8_9ACTN</name>
<accession>A0ABP3FHR8</accession>
<dbReference type="Proteomes" id="UP001501867">
    <property type="component" value="Unassembled WGS sequence"/>
</dbReference>
<proteinExistence type="predicted"/>
<feature type="region of interest" description="Disordered" evidence="1">
    <location>
        <begin position="204"/>
        <end position="341"/>
    </location>
</feature>
<evidence type="ECO:0000313" key="3">
    <source>
        <dbReference type="Proteomes" id="UP001501867"/>
    </source>
</evidence>
<keyword evidence="3" id="KW-1185">Reference proteome</keyword>
<reference evidence="3" key="1">
    <citation type="journal article" date="2019" name="Int. J. Syst. Evol. Microbiol.">
        <title>The Global Catalogue of Microorganisms (GCM) 10K type strain sequencing project: providing services to taxonomists for standard genome sequencing and annotation.</title>
        <authorList>
            <consortium name="The Broad Institute Genomics Platform"/>
            <consortium name="The Broad Institute Genome Sequencing Center for Infectious Disease"/>
            <person name="Wu L."/>
            <person name="Ma J."/>
        </authorList>
    </citation>
    <scope>NUCLEOTIDE SEQUENCE [LARGE SCALE GENOMIC DNA]</scope>
    <source>
        <strain evidence="3">JCM 4505</strain>
    </source>
</reference>
<gene>
    <name evidence="2" type="ORF">GCM10010302_64450</name>
</gene>
<protein>
    <submittedName>
        <fullName evidence="2">Uncharacterized protein</fullName>
    </submittedName>
</protein>
<feature type="compositionally biased region" description="Pro residues" evidence="1">
    <location>
        <begin position="243"/>
        <end position="266"/>
    </location>
</feature>
<feature type="compositionally biased region" description="Low complexity" evidence="1">
    <location>
        <begin position="302"/>
        <end position="320"/>
    </location>
</feature>
<sequence>MPAAPAPGRRRHVSADPEAARAFLEQAYGSRTTLTVLDPAGRPYRLTHTEAHGLAGGELVLPGRLRLVSGPPALLVVATVRSGRLTLRVGREEYPLTAGQTFLDGRYGRPRTARTEDLELRTVAIPWDTVRTAARRAHPGDDRPVRFTGLLPCDAAHATLWRRTAEFAHRTLLAQDLPVSPRVAAEAARLLAATALCVFPNTALAPPPQGPRRPAAGTRPPTPSAGPSPSSRATPPRRSASPTSPPPYPSPPAPSSTPSPAMPAPPRSSTCAGSGWPGSTRSSGRRCPATGQGSPASPHAGASPTRAASRPPTAAPTAAPRPSPCAGWTDGPVPRRTSVRR</sequence>
<organism evidence="2 3">
    <name type="scientific">Streptomyces polychromogenes</name>
    <dbReference type="NCBI Taxonomy" id="67342"/>
    <lineage>
        <taxon>Bacteria</taxon>
        <taxon>Bacillati</taxon>
        <taxon>Actinomycetota</taxon>
        <taxon>Actinomycetes</taxon>
        <taxon>Kitasatosporales</taxon>
        <taxon>Streptomycetaceae</taxon>
        <taxon>Streptomyces</taxon>
    </lineage>
</organism>
<feature type="compositionally biased region" description="Low complexity" evidence="1">
    <location>
        <begin position="227"/>
        <end position="242"/>
    </location>
</feature>
<comment type="caution">
    <text evidence="2">The sequence shown here is derived from an EMBL/GenBank/DDBJ whole genome shotgun (WGS) entry which is preliminary data.</text>
</comment>
<evidence type="ECO:0000256" key="1">
    <source>
        <dbReference type="SAM" id="MobiDB-lite"/>
    </source>
</evidence>
<dbReference type="PRINTS" id="PR01217">
    <property type="entry name" value="PRICHEXTENSN"/>
</dbReference>